<dbReference type="KEGG" id="bmeg:BG04_451"/>
<dbReference type="HOGENOM" id="CLU_3180179_0_0_9"/>
<dbReference type="Proteomes" id="UP000031829">
    <property type="component" value="Chromosome"/>
</dbReference>
<organism evidence="2 3">
    <name type="scientific">Priestia megaterium (strain ATCC 14581 / DSM 32 / CCUG 1817 / JCM 2506 / NBRC 15308 / NCIMB 9376 / NCTC 10342 / NRRL B-14308 / VKM B-512 / Ford 19)</name>
    <name type="common">Bacillus megaterium</name>
    <dbReference type="NCBI Taxonomy" id="1348623"/>
    <lineage>
        <taxon>Bacteria</taxon>
        <taxon>Bacillati</taxon>
        <taxon>Bacillota</taxon>
        <taxon>Bacilli</taxon>
        <taxon>Bacillales</taxon>
        <taxon>Bacillaceae</taxon>
        <taxon>Priestia</taxon>
    </lineage>
</organism>
<protein>
    <submittedName>
        <fullName evidence="2">Uncharacterized protein</fullName>
    </submittedName>
</protein>
<sequence length="51" mass="5879">MSKQGIQKKNQTREQVEKQDKRNDVELGNEFQTGNTSSQSQKKSGRQVNKK</sequence>
<accession>A0A0B6AJ70</accession>
<dbReference type="RefSeq" id="WP_013058266.1">
    <property type="nucleotide sequence ID" value="NZ_BCVB01000006.1"/>
</dbReference>
<evidence type="ECO:0000313" key="3">
    <source>
        <dbReference type="Proteomes" id="UP000031829"/>
    </source>
</evidence>
<feature type="compositionally biased region" description="Polar residues" evidence="1">
    <location>
        <begin position="30"/>
        <end position="42"/>
    </location>
</feature>
<gene>
    <name evidence="2" type="ORF">BG04_451</name>
</gene>
<proteinExistence type="predicted"/>
<dbReference type="EMBL" id="CP009920">
    <property type="protein sequence ID" value="AJI23561.1"/>
    <property type="molecule type" value="Genomic_DNA"/>
</dbReference>
<feature type="region of interest" description="Disordered" evidence="1">
    <location>
        <begin position="1"/>
        <end position="51"/>
    </location>
</feature>
<dbReference type="AlphaFoldDB" id="A0A0B6AJ70"/>
<evidence type="ECO:0000256" key="1">
    <source>
        <dbReference type="SAM" id="MobiDB-lite"/>
    </source>
</evidence>
<name>A0A0B6AJ70_PRIM2</name>
<reference evidence="2 3" key="1">
    <citation type="journal article" date="2015" name="Genome Announc.">
        <title>Complete genome sequences for 35 biothreat assay-relevant bacillus species.</title>
        <authorList>
            <person name="Johnson S.L."/>
            <person name="Daligault H.E."/>
            <person name="Davenport K.W."/>
            <person name="Jaissle J."/>
            <person name="Frey K.G."/>
            <person name="Ladner J.T."/>
            <person name="Broomall S.M."/>
            <person name="Bishop-Lilly K.A."/>
            <person name="Bruce D.C."/>
            <person name="Gibbons H.S."/>
            <person name="Coyne S.R."/>
            <person name="Lo C.C."/>
            <person name="Meincke L."/>
            <person name="Munk A.C."/>
            <person name="Koroleva G.I."/>
            <person name="Rosenzweig C.N."/>
            <person name="Palacios G.F."/>
            <person name="Redden C.L."/>
            <person name="Minogue T.D."/>
            <person name="Chain P.S."/>
        </authorList>
    </citation>
    <scope>NUCLEOTIDE SEQUENCE [LARGE SCALE GENOMIC DNA]</scope>
    <source>
        <strain evidence="3">ATCC 14581 / DSM 32 / JCM 2506 / NBRC 15308 / NCIMB 9376 / NCTC 10342 / NRRL B-14308 / VKM B-512</strain>
    </source>
</reference>
<dbReference type="GeneID" id="93646210"/>
<evidence type="ECO:0000313" key="2">
    <source>
        <dbReference type="EMBL" id="AJI23561.1"/>
    </source>
</evidence>
<feature type="compositionally biased region" description="Basic and acidic residues" evidence="1">
    <location>
        <begin position="11"/>
        <end position="25"/>
    </location>
</feature>